<dbReference type="CDD" id="cd06532">
    <property type="entry name" value="Glyco_transf_25"/>
    <property type="match status" value="1"/>
</dbReference>
<accession>A0A6C0KQS7</accession>
<feature type="domain" description="Glycosyl transferase family 25" evidence="1">
    <location>
        <begin position="47"/>
        <end position="85"/>
    </location>
</feature>
<dbReference type="Pfam" id="PF01755">
    <property type="entry name" value="Glyco_transf_25"/>
    <property type="match status" value="1"/>
</dbReference>
<evidence type="ECO:0000313" key="2">
    <source>
        <dbReference type="EMBL" id="QHU19070.1"/>
    </source>
</evidence>
<sequence>MTIINRFDDIKNAFYINLEHRVDRKEHVVSQLNNLGITASRFNAIKMENGAIGCSMSHLKLLQDAIEKKLDHILILEDDIQFLDPTLFKIQFDKFLKIHGNNWDVILLAGNNMPPFETIDETCIKVSRCQTTTGYLVNGHYIKILAQNVKMGLIHLFQNPTEHAKFAIDKFWFILQNNSRWYLITPLSVVQREDYSDIEKKVTNYKKIMMDLDKAELFKAIREMRKFKEKNQQNIY</sequence>
<name>A0A6C0KQS7_9ZZZZ</name>
<dbReference type="InterPro" id="IPR002654">
    <property type="entry name" value="Glyco_trans_25"/>
</dbReference>
<dbReference type="EMBL" id="MN740944">
    <property type="protein sequence ID" value="QHU19070.1"/>
    <property type="molecule type" value="Genomic_DNA"/>
</dbReference>
<evidence type="ECO:0000259" key="1">
    <source>
        <dbReference type="Pfam" id="PF01755"/>
    </source>
</evidence>
<proteinExistence type="predicted"/>
<reference evidence="2" key="1">
    <citation type="journal article" date="2020" name="Nature">
        <title>Giant virus diversity and host interactions through global metagenomics.</title>
        <authorList>
            <person name="Schulz F."/>
            <person name="Roux S."/>
            <person name="Paez-Espino D."/>
            <person name="Jungbluth S."/>
            <person name="Walsh D.A."/>
            <person name="Denef V.J."/>
            <person name="McMahon K.D."/>
            <person name="Konstantinidis K.T."/>
            <person name="Eloe-Fadrosh E.A."/>
            <person name="Kyrpides N.C."/>
            <person name="Woyke T."/>
        </authorList>
    </citation>
    <scope>NUCLEOTIDE SEQUENCE</scope>
    <source>
        <strain evidence="2">GVMAG-S-3300013014-104</strain>
    </source>
</reference>
<protein>
    <recommendedName>
        <fullName evidence="1">Glycosyl transferase family 25 domain-containing protein</fullName>
    </recommendedName>
</protein>
<organism evidence="2">
    <name type="scientific">viral metagenome</name>
    <dbReference type="NCBI Taxonomy" id="1070528"/>
    <lineage>
        <taxon>unclassified sequences</taxon>
        <taxon>metagenomes</taxon>
        <taxon>organismal metagenomes</taxon>
    </lineage>
</organism>
<dbReference type="AlphaFoldDB" id="A0A6C0KQS7"/>